<dbReference type="Proteomes" id="UP000729701">
    <property type="component" value="Unassembled WGS sequence"/>
</dbReference>
<dbReference type="AlphaFoldDB" id="A0A951UQL4"/>
<gene>
    <name evidence="1" type="ORF">KME60_03580</name>
</gene>
<sequence>MNDSKEGIIQAVRIKLNTLEIQMEEWLHNLTAKINGLTEDQRSQLVEVLKKDLASDSKQVQILGGNQNIGQQQFIFQEESIGKLAGTLESLATTIKEQYGPDIGAEIVKTAIMAFANALSK</sequence>
<comment type="caution">
    <text evidence="1">The sequence shown here is derived from an EMBL/GenBank/DDBJ whole genome shotgun (WGS) entry which is preliminary data.</text>
</comment>
<organism evidence="1 2">
    <name type="scientific">Cyanomargarita calcarea GSE-NOS-MK-12-04C</name>
    <dbReference type="NCBI Taxonomy" id="2839659"/>
    <lineage>
        <taxon>Bacteria</taxon>
        <taxon>Bacillati</taxon>
        <taxon>Cyanobacteriota</taxon>
        <taxon>Cyanophyceae</taxon>
        <taxon>Nostocales</taxon>
        <taxon>Cyanomargaritaceae</taxon>
        <taxon>Cyanomargarita</taxon>
    </lineage>
</organism>
<proteinExistence type="predicted"/>
<dbReference type="EMBL" id="JAHHGZ010000003">
    <property type="protein sequence ID" value="MBW4666538.1"/>
    <property type="molecule type" value="Genomic_DNA"/>
</dbReference>
<evidence type="ECO:0000313" key="2">
    <source>
        <dbReference type="Proteomes" id="UP000729701"/>
    </source>
</evidence>
<protein>
    <submittedName>
        <fullName evidence="1">Uncharacterized protein</fullName>
    </submittedName>
</protein>
<reference evidence="1" key="1">
    <citation type="submission" date="2021-05" db="EMBL/GenBank/DDBJ databases">
        <authorList>
            <person name="Pietrasiak N."/>
            <person name="Ward R."/>
            <person name="Stajich J.E."/>
            <person name="Kurbessoian T."/>
        </authorList>
    </citation>
    <scope>NUCLEOTIDE SEQUENCE</scope>
    <source>
        <strain evidence="1">GSE-NOS-MK-12-04C</strain>
    </source>
</reference>
<name>A0A951UQL4_9CYAN</name>
<evidence type="ECO:0000313" key="1">
    <source>
        <dbReference type="EMBL" id="MBW4666538.1"/>
    </source>
</evidence>
<reference evidence="1" key="2">
    <citation type="journal article" date="2022" name="Microbiol. Resour. Announc.">
        <title>Metagenome Sequencing to Explore Phylogenomics of Terrestrial Cyanobacteria.</title>
        <authorList>
            <person name="Ward R.D."/>
            <person name="Stajich J.E."/>
            <person name="Johansen J.R."/>
            <person name="Huntemann M."/>
            <person name="Clum A."/>
            <person name="Foster B."/>
            <person name="Foster B."/>
            <person name="Roux S."/>
            <person name="Palaniappan K."/>
            <person name="Varghese N."/>
            <person name="Mukherjee S."/>
            <person name="Reddy T.B.K."/>
            <person name="Daum C."/>
            <person name="Copeland A."/>
            <person name="Chen I.A."/>
            <person name="Ivanova N.N."/>
            <person name="Kyrpides N.C."/>
            <person name="Shapiro N."/>
            <person name="Eloe-Fadrosh E.A."/>
            <person name="Pietrasiak N."/>
        </authorList>
    </citation>
    <scope>NUCLEOTIDE SEQUENCE</scope>
    <source>
        <strain evidence="1">GSE-NOS-MK-12-04C</strain>
    </source>
</reference>
<accession>A0A951UQL4</accession>